<proteinExistence type="predicted"/>
<dbReference type="SUPFAM" id="SSF141986">
    <property type="entry name" value="LD-carboxypeptidase A C-terminal domain-like"/>
    <property type="match status" value="1"/>
</dbReference>
<dbReference type="Gene3D" id="3.50.30.60">
    <property type="entry name" value="LD-carboxypeptidase A C-terminal domain-like"/>
    <property type="match status" value="1"/>
</dbReference>
<evidence type="ECO:0000259" key="1">
    <source>
        <dbReference type="Pfam" id="PF17676"/>
    </source>
</evidence>
<dbReference type="RefSeq" id="WP_179924143.1">
    <property type="nucleotide sequence ID" value="NZ_CP128228.1"/>
</dbReference>
<evidence type="ECO:0000313" key="2">
    <source>
        <dbReference type="EMBL" id="NYS49588.1"/>
    </source>
</evidence>
<comment type="caution">
    <text evidence="2">The sequence shown here is derived from an EMBL/GenBank/DDBJ whole genome shotgun (WGS) entry which is preliminary data.</text>
</comment>
<reference evidence="2 3" key="1">
    <citation type="submission" date="2020-07" db="EMBL/GenBank/DDBJ databases">
        <title>MOT database genomes.</title>
        <authorList>
            <person name="Joseph S."/>
            <person name="Aduse-Opoku J."/>
            <person name="Hashim A."/>
            <person name="Wade W."/>
            <person name="Curtis M."/>
        </authorList>
    </citation>
    <scope>NUCLEOTIDE SEQUENCE [LARGE SCALE GENOMIC DNA]</scope>
    <source>
        <strain evidence="2 3">CCW311</strain>
    </source>
</reference>
<accession>A0A7Z0LDQ8</accession>
<feature type="domain" description="LD-carboxypeptidase C-terminal" evidence="1">
    <location>
        <begin position="3"/>
        <end position="36"/>
    </location>
</feature>
<organism evidence="2 3">
    <name type="scientific">Streptococcus danieliae</name>
    <dbReference type="NCBI Taxonomy" id="747656"/>
    <lineage>
        <taxon>Bacteria</taxon>
        <taxon>Bacillati</taxon>
        <taxon>Bacillota</taxon>
        <taxon>Bacilli</taxon>
        <taxon>Lactobacillales</taxon>
        <taxon>Streptococcaceae</taxon>
        <taxon>Streptococcus</taxon>
    </lineage>
</organism>
<dbReference type="InterPro" id="IPR040921">
    <property type="entry name" value="Peptidase_S66C"/>
</dbReference>
<protein>
    <recommendedName>
        <fullName evidence="1">LD-carboxypeptidase C-terminal domain-containing protein</fullName>
    </recommendedName>
</protein>
<dbReference type="Proteomes" id="UP000563349">
    <property type="component" value="Unassembled WGS sequence"/>
</dbReference>
<dbReference type="AlphaFoldDB" id="A0A7Z0LDQ8"/>
<evidence type="ECO:0000313" key="3">
    <source>
        <dbReference type="Proteomes" id="UP000563349"/>
    </source>
</evidence>
<sequence>MLVEVLDQPDLPILANINVGHATPRCIVPLGIPAQVDAEEQVIRFDYT</sequence>
<gene>
    <name evidence="2" type="ORF">HZY93_06395</name>
</gene>
<keyword evidence="3" id="KW-1185">Reference proteome</keyword>
<dbReference type="EMBL" id="JACBYG010000082">
    <property type="protein sequence ID" value="NYS49588.1"/>
    <property type="molecule type" value="Genomic_DNA"/>
</dbReference>
<name>A0A7Z0LDQ8_9STRE</name>
<dbReference type="InterPro" id="IPR027461">
    <property type="entry name" value="Carboxypeptidase_A_C_sf"/>
</dbReference>
<dbReference type="Pfam" id="PF17676">
    <property type="entry name" value="Peptidase_S66C"/>
    <property type="match status" value="1"/>
</dbReference>